<name>A0ABR3L9H0_9TELE</name>
<proteinExistence type="predicted"/>
<dbReference type="EMBL" id="JAYMGO010000023">
    <property type="protein sequence ID" value="KAL1249502.1"/>
    <property type="molecule type" value="Genomic_DNA"/>
</dbReference>
<accession>A0ABR3L9H0</accession>
<dbReference type="InterPro" id="IPR043128">
    <property type="entry name" value="Rev_trsase/Diguanyl_cyclase"/>
</dbReference>
<gene>
    <name evidence="1" type="ORF">QQF64_020507</name>
</gene>
<dbReference type="InterPro" id="IPR043502">
    <property type="entry name" value="DNA/RNA_pol_sf"/>
</dbReference>
<organism evidence="1 2">
    <name type="scientific">Cirrhinus molitorella</name>
    <name type="common">mud carp</name>
    <dbReference type="NCBI Taxonomy" id="172907"/>
    <lineage>
        <taxon>Eukaryota</taxon>
        <taxon>Metazoa</taxon>
        <taxon>Chordata</taxon>
        <taxon>Craniata</taxon>
        <taxon>Vertebrata</taxon>
        <taxon>Euteleostomi</taxon>
        <taxon>Actinopterygii</taxon>
        <taxon>Neopterygii</taxon>
        <taxon>Teleostei</taxon>
        <taxon>Ostariophysi</taxon>
        <taxon>Cypriniformes</taxon>
        <taxon>Cyprinidae</taxon>
        <taxon>Labeoninae</taxon>
        <taxon>Labeonini</taxon>
        <taxon>Cirrhinus</taxon>
    </lineage>
</organism>
<dbReference type="Pfam" id="PF05380">
    <property type="entry name" value="Peptidase_A17"/>
    <property type="match status" value="1"/>
</dbReference>
<sequence length="1119" mass="126753">MAEEALGKTVEQLKKERTSAKSSFTKQANFLRREAHRLIESELKDEFSKLSSEVRKVFETNDDYKAGLLAEIEAKVEDGAEALLSVQQEADFKKAAEDCNTRFDKVSELVQDNLWKRYGQDEVLAAVFTAEKACDRTTSIPVDSIGYKSYGMQLELLMRMVKEATGALLNWERWIPTTERKPLEGRVQKLKELSCELEARKVEFAWARKAAEDARASETSLREKRDVTAPVGQIMPVVKIKPTSLPTFSGNKRDFYSWKRDWEILQRQGEPEVKKIQLVDSIDEKIAKELRLSSYNTAADIFRVLENRYGNKITIAMEIVGELERIPAVKGNQPRRVIELIQLVEKALADLTDLGNVGAIKNPLVIKSIESKLPEFVKRDWLVYMTDPANGITPENHFDALLKFLKKEEEILERLEQLKISERAEKPERRNYAFTRTTKKVPTEGGCIVCGAEKHKDKIFFCKGLKLAEKKSIVRRLGACKKCLGCHEDENRCSDSYLCRNKDCKRGASSDHHYFLCPKGELKIGSEGKVVIKDGKKENRLTDEQEEFLAQLSPELAERCKKAFTNKAKMVNCSEKDQTGLVGESGLQELPVIMMLMEVTTNAGQKVGALIDLASDTNDITHEAADRLKLRGLELKLRRGQRVKTPKGTEKAHQFICYGLEEIAKVHRSPSRGEAPEWQDVYAAQVHDMAERKAAKKLTKEMIENWKGPVWYVSHLVAPNPHSTTTPVRLVWNSSQKFKGLSMNDLLLKGPDVLNAIRAVLLRFRKGVFAALGDIKKMYNSVWLEEREVHLHRFLWRDTQEEEIGEYAITRVNIGDRPAGCIAQLAMRETARLARFAHLKEESRILEEDSYVDDILTSHNDQERLNEIMKGLKEILTAGGFTLKPWVRSGQSGRQKADAQACGPEGSVLKGKTVVLPNQLRDEDNKALGTGYLVEEDKLFIMASINFSKRKEKMRTGQDLLKSEVRLKTPNPLTRRHLLSQVAGLYDPIGLVTPAKQKGAILVRKAFQETGSGSLTRQTWDKELSENLREEAIKLFEEYVQLSQVKFHRSLTPVGWQGKPWGITFSDGSDKTYGAVLYLRWSTNQRVEVRLVESKAKLTPLDQKGDAVKAEICGAVFAV</sequence>
<reference evidence="1 2" key="1">
    <citation type="submission" date="2023-09" db="EMBL/GenBank/DDBJ databases">
        <authorList>
            <person name="Wang M."/>
        </authorList>
    </citation>
    <scope>NUCLEOTIDE SEQUENCE [LARGE SCALE GENOMIC DNA]</scope>
    <source>
        <strain evidence="1">GT-2023</strain>
        <tissue evidence="1">Liver</tissue>
    </source>
</reference>
<protein>
    <recommendedName>
        <fullName evidence="3">Gag-pol fusion poly</fullName>
    </recommendedName>
</protein>
<dbReference type="PANTHER" id="PTHR22955:SF67">
    <property type="entry name" value="ASPARTIC PUTATIVE DOMAIN-CONTAINING PROTEIN-RELATED"/>
    <property type="match status" value="1"/>
</dbReference>
<comment type="caution">
    <text evidence="1">The sequence shown here is derived from an EMBL/GenBank/DDBJ whole genome shotgun (WGS) entry which is preliminary data.</text>
</comment>
<dbReference type="CDD" id="cd01644">
    <property type="entry name" value="RT_pepA17"/>
    <property type="match status" value="1"/>
</dbReference>
<dbReference type="Proteomes" id="UP001558613">
    <property type="component" value="Unassembled WGS sequence"/>
</dbReference>
<dbReference type="InterPro" id="IPR008042">
    <property type="entry name" value="Retrotrans_Pao"/>
</dbReference>
<dbReference type="Gene3D" id="3.10.10.10">
    <property type="entry name" value="HIV Type 1 Reverse Transcriptase, subunit A, domain 1"/>
    <property type="match status" value="1"/>
</dbReference>
<dbReference type="PANTHER" id="PTHR22955">
    <property type="entry name" value="RETROTRANSPOSON"/>
    <property type="match status" value="1"/>
</dbReference>
<evidence type="ECO:0000313" key="1">
    <source>
        <dbReference type="EMBL" id="KAL1249502.1"/>
    </source>
</evidence>
<keyword evidence="2" id="KW-1185">Reference proteome</keyword>
<evidence type="ECO:0008006" key="3">
    <source>
        <dbReference type="Google" id="ProtNLM"/>
    </source>
</evidence>
<dbReference type="SUPFAM" id="SSF56672">
    <property type="entry name" value="DNA/RNA polymerases"/>
    <property type="match status" value="1"/>
</dbReference>
<evidence type="ECO:0000313" key="2">
    <source>
        <dbReference type="Proteomes" id="UP001558613"/>
    </source>
</evidence>
<dbReference type="Gene3D" id="3.30.70.270">
    <property type="match status" value="1"/>
</dbReference>